<dbReference type="AlphaFoldDB" id="A0A3M0K407"/>
<protein>
    <submittedName>
        <fullName evidence="1">Uncharacterized protein</fullName>
    </submittedName>
</protein>
<dbReference type="OrthoDB" id="9219410at2759"/>
<gene>
    <name evidence="1" type="ORF">DUI87_21615</name>
</gene>
<accession>A0A3M0K407</accession>
<organism evidence="1 2">
    <name type="scientific">Hirundo rustica rustica</name>
    <dbReference type="NCBI Taxonomy" id="333673"/>
    <lineage>
        <taxon>Eukaryota</taxon>
        <taxon>Metazoa</taxon>
        <taxon>Chordata</taxon>
        <taxon>Craniata</taxon>
        <taxon>Vertebrata</taxon>
        <taxon>Euteleostomi</taxon>
        <taxon>Archelosauria</taxon>
        <taxon>Archosauria</taxon>
        <taxon>Dinosauria</taxon>
        <taxon>Saurischia</taxon>
        <taxon>Theropoda</taxon>
        <taxon>Coelurosauria</taxon>
        <taxon>Aves</taxon>
        <taxon>Neognathae</taxon>
        <taxon>Neoaves</taxon>
        <taxon>Telluraves</taxon>
        <taxon>Australaves</taxon>
        <taxon>Passeriformes</taxon>
        <taxon>Sylvioidea</taxon>
        <taxon>Hirundinidae</taxon>
        <taxon>Hirundo</taxon>
    </lineage>
</organism>
<keyword evidence="2" id="KW-1185">Reference proteome</keyword>
<evidence type="ECO:0000313" key="2">
    <source>
        <dbReference type="Proteomes" id="UP000269221"/>
    </source>
</evidence>
<dbReference type="EMBL" id="QRBI01000135">
    <property type="protein sequence ID" value="RMC01807.1"/>
    <property type="molecule type" value="Genomic_DNA"/>
</dbReference>
<proteinExistence type="predicted"/>
<dbReference type="Proteomes" id="UP000269221">
    <property type="component" value="Unassembled WGS sequence"/>
</dbReference>
<reference evidence="1 2" key="1">
    <citation type="submission" date="2018-07" db="EMBL/GenBank/DDBJ databases">
        <title>A high quality draft genome assembly of the barn swallow (H. rustica rustica).</title>
        <authorList>
            <person name="Formenti G."/>
            <person name="Chiara M."/>
            <person name="Poveda L."/>
            <person name="Francoijs K.-J."/>
            <person name="Bonisoli-Alquati A."/>
            <person name="Canova L."/>
            <person name="Gianfranceschi L."/>
            <person name="Horner D.S."/>
            <person name="Saino N."/>
        </authorList>
    </citation>
    <scope>NUCLEOTIDE SEQUENCE [LARGE SCALE GENOMIC DNA]</scope>
    <source>
        <strain evidence="1">Chelidonia</strain>
        <tissue evidence="1">Blood</tissue>
    </source>
</reference>
<comment type="caution">
    <text evidence="1">The sequence shown here is derived from an EMBL/GenBank/DDBJ whole genome shotgun (WGS) entry which is preliminary data.</text>
</comment>
<name>A0A3M0K407_HIRRU</name>
<sequence length="162" mass="17827">MEPVSVRTLPLRNPHLILEACLLISLSVPTIGCLIPQPKANVWATLARAMGQDHTCLSATSADNPLTTCLVGIPFQPEEFPSKLLEMQTPVNCEGISEGQTVSWNSPPKSFVGVKINLPVKNPLILWQKYVPPFQFEVQNPKNKNSSGRLMPPIVFSSRFPP</sequence>
<evidence type="ECO:0000313" key="1">
    <source>
        <dbReference type="EMBL" id="RMC01807.1"/>
    </source>
</evidence>